<dbReference type="InterPro" id="IPR012337">
    <property type="entry name" value="RNaseH-like_sf"/>
</dbReference>
<dbReference type="PANTHER" id="PTHR10145">
    <property type="entry name" value="TRANSCRIPTION ELONGATION FACTOR SPT6"/>
    <property type="match status" value="1"/>
</dbReference>
<dbReference type="SUPFAM" id="SSF47781">
    <property type="entry name" value="RuvA domain 2-like"/>
    <property type="match status" value="1"/>
</dbReference>
<dbReference type="Pfam" id="PF14633">
    <property type="entry name" value="SH2_2"/>
    <property type="match status" value="1"/>
</dbReference>
<feature type="compositionally biased region" description="Basic residues" evidence="12">
    <location>
        <begin position="81"/>
        <end position="93"/>
    </location>
</feature>
<evidence type="ECO:0000256" key="3">
    <source>
        <dbReference type="ARBA" id="ARBA00009253"/>
    </source>
</evidence>
<proteinExistence type="inferred from homology"/>
<keyword evidence="15" id="KW-0648">Protein biosynthesis</keyword>
<dbReference type="InterPro" id="IPR003029">
    <property type="entry name" value="S1_domain"/>
</dbReference>
<dbReference type="Pfam" id="PF21710">
    <property type="entry name" value="Spt6_S1"/>
    <property type="match status" value="1"/>
</dbReference>
<feature type="compositionally biased region" description="Basic residues" evidence="12">
    <location>
        <begin position="122"/>
        <end position="131"/>
    </location>
</feature>
<feature type="region of interest" description="Disordered" evidence="12">
    <location>
        <begin position="505"/>
        <end position="530"/>
    </location>
</feature>
<keyword evidence="6 11" id="KW-0727">SH2 domain</keyword>
<name>A0A9W8H0U6_9FUNG</name>
<dbReference type="Gene3D" id="3.30.420.140">
    <property type="entry name" value="YqgF/RNase H-like domain"/>
    <property type="match status" value="1"/>
</dbReference>
<dbReference type="Gene3D" id="1.10.10.650">
    <property type="entry name" value="RuvA domain 2-like"/>
    <property type="match status" value="1"/>
</dbReference>
<feature type="compositionally biased region" description="Acidic residues" evidence="12">
    <location>
        <begin position="189"/>
        <end position="198"/>
    </location>
</feature>
<keyword evidence="5" id="KW-0158">Chromosome</keyword>
<dbReference type="GO" id="GO:0140673">
    <property type="term" value="P:transcription elongation-coupled chromatin remodeling"/>
    <property type="evidence" value="ECO:0007669"/>
    <property type="project" value="InterPro"/>
</dbReference>
<keyword evidence="16" id="KW-1185">Reference proteome</keyword>
<dbReference type="SUPFAM" id="SSF55550">
    <property type="entry name" value="SH2 domain"/>
    <property type="match status" value="1"/>
</dbReference>
<feature type="domain" description="SH2" evidence="13">
    <location>
        <begin position="1286"/>
        <end position="1389"/>
    </location>
</feature>
<dbReference type="Gene3D" id="1.10.3500.10">
    <property type="entry name" value="Tex N-terminal region-like"/>
    <property type="match status" value="1"/>
</dbReference>
<dbReference type="InterPro" id="IPR023319">
    <property type="entry name" value="Tex-like_HTH_dom_sf"/>
</dbReference>
<feature type="compositionally biased region" description="Acidic residues" evidence="12">
    <location>
        <begin position="43"/>
        <end position="56"/>
    </location>
</feature>
<keyword evidence="8" id="KW-0539">Nucleus</keyword>
<evidence type="ECO:0000313" key="16">
    <source>
        <dbReference type="Proteomes" id="UP001140011"/>
    </source>
</evidence>
<dbReference type="Pfam" id="PF14635">
    <property type="entry name" value="HHH_7"/>
    <property type="match status" value="1"/>
</dbReference>
<dbReference type="PROSITE" id="PS50126">
    <property type="entry name" value="S1"/>
    <property type="match status" value="1"/>
</dbReference>
<comment type="similarity">
    <text evidence="3">Belongs to the SPT6 family.</text>
</comment>
<dbReference type="InterPro" id="IPR028231">
    <property type="entry name" value="Spt6_YqgF"/>
</dbReference>
<sequence>MSDIEEYGRKDKRRGGARRRDSFGSDDDEGSDGYDTRRARYSDDDEEEEDDDDNDDELRREGFLVDDDDEEEVPGDDERRRERRKKKKKRRHTERVEEDDDGLDEEDLALVAENTNQEVGTKFKRLKRGRSSRVDDDDELRAELDDLMDTGDQGRKDDLGLFDDGVESDISEHDYRTSRRMDRGRERNEDGEDSDGLVDDPLSAPRRRRPAHDNARDNIDAGAGARNRRDVGEGGVGNYIFDSLESIDDDTWMELQDIFGDGEEYAFAMEAAQAPQDSYREKTLADVFEPAELEAKMMTQVDDDIRTTDIPERIQMRAAGQAESLRPLSDDDINEEATWIISKLHRWQTRMRELRGRDDEADGGGLFKQAEFFSERFLAGVLEVLRHMSHDFYEVPYIYRHCRELFVTSDEGEEGDESAVREWLTLDDLWSLYDHEQQFRGFLASRRHVRNLIRRLSGDSGDSAAISHSDSVYASDFIASANCVEDISDVAEWLQARYGREMRGWGAHQQSQSQSQAKRAQSGVGAWEQAERDGTDRLVARMGISARQVGENISTPGRHVVEDSSSDARPLDAARESVGTRFATAELALRAGVAAFAAQLAVDPHVRRHVRAYCDAHACVVVRATDRGLREITDAEHPAFAFKFLRQKPVAEFAGSAQFLAISRAADDGLVRVAFSLTGEHRFDGAGGDAAVFAGDAERSALVVARQLDAHVRSYAVHDAADAWNAVRSDAVLQAARAVLALVWRETAQRLRAQAGEYVGDACRRALQARIDVQPPRRGARVVVVAGGGFDASSRGALRVVYVDEAGRAREDFSADSLRRGADGADGDGVAPLVALLQRRPADVVAVAGMSLQTRRLLDDVRALVADHCARTGADVVVTYAQDDAARLWWDCDAARAELPGMRREERYCVAVARALQDAPAAYAALGPDVLKLRLHPAQRLVDAAALLPAVQRAFVNVVAKTGVDVNAAAAHPHLAHALPFVPGLGPRKAHALARAALADPLESRHDLVTRRLCTRCVFVNCASFLRIRPAAADALDATRIHPQDYMLAYKMALDALDIEEDDAAADDAAGRRRLGSRHGPARYVADVMRSAPEKLDDLDLVGYAAELKRKGLLKLEALKFIKHELQHPDDDPREPFAPPDDRRVLEMLTGEVVGETLRDDGSSLVSATVVRVQPRFAIARLDSGLEGFISVANVTDYRIEAVSDELSPGQSIVAVVKRIDLEKMSLDLSMRQADIDEAVRRSQATVPDASQVDKYFDLDSESVLRERAKALKQKSTARLRTIPHPLFKPLNSREAEQYLANRPRGDCVIRPSSRGVDHIAITWKVAEGLFQHIDVQERDKPSDTALGSTFLVGDAAYTDLDELVAFHVDPIARKLEEVKRNPKFYDPETDPLYASQPVATILGVNDYTDEYRSRRQELWETRTARHLDTLAQSTGRGSYCISLSLAKPGSLVLAFKPTPTYAGIMKWTARVEPNEFKLGERGRYPDINGLINGFKRMQTTQKPVAKPLPPPAYEESRSSGRSSHHGRSYAGDSGN</sequence>
<gene>
    <name evidence="15" type="primary">SPT6</name>
    <name evidence="15" type="ORF">GGI19_003216</name>
</gene>
<dbReference type="SUPFAM" id="SSF50249">
    <property type="entry name" value="Nucleic acid-binding proteins"/>
    <property type="match status" value="1"/>
</dbReference>
<dbReference type="InterPro" id="IPR035420">
    <property type="entry name" value="Spt6_SH2"/>
</dbReference>
<dbReference type="Pfam" id="PF14641">
    <property type="entry name" value="HTH_44"/>
    <property type="match status" value="1"/>
</dbReference>
<dbReference type="Pfam" id="PF14632">
    <property type="entry name" value="SPT6_acidic"/>
    <property type="match status" value="1"/>
</dbReference>
<dbReference type="InterPro" id="IPR017072">
    <property type="entry name" value="TF_Spt6"/>
</dbReference>
<feature type="domain" description="S1 motif" evidence="14">
    <location>
        <begin position="1163"/>
        <end position="1232"/>
    </location>
</feature>
<keyword evidence="15" id="KW-0251">Elongation factor</keyword>
<dbReference type="OrthoDB" id="995477at2759"/>
<dbReference type="InterPro" id="IPR028083">
    <property type="entry name" value="Spt6_acidic_N_dom"/>
</dbReference>
<dbReference type="FunFam" id="3.30.505.10:FF:000056">
    <property type="entry name" value="Transcription elongation factor Spt6"/>
    <property type="match status" value="1"/>
</dbReference>
<comment type="subcellular location">
    <subcellularLocation>
        <location evidence="2">Chromosome</location>
    </subcellularLocation>
    <subcellularLocation>
        <location evidence="1">Nucleus</location>
    </subcellularLocation>
</comment>
<dbReference type="InterPro" id="IPR042066">
    <property type="entry name" value="Spt6_death-like"/>
</dbReference>
<dbReference type="SUPFAM" id="SSF158832">
    <property type="entry name" value="Tex N-terminal region-like"/>
    <property type="match status" value="1"/>
</dbReference>
<evidence type="ECO:0000256" key="10">
    <source>
        <dbReference type="ARBA" id="ARBA00093389"/>
    </source>
</evidence>
<evidence type="ECO:0000256" key="2">
    <source>
        <dbReference type="ARBA" id="ARBA00004286"/>
    </source>
</evidence>
<dbReference type="Gene3D" id="1.10.150.850">
    <property type="entry name" value="Spt6, helix-hairpin-helix domain"/>
    <property type="match status" value="1"/>
</dbReference>
<feature type="compositionally biased region" description="Acidic residues" evidence="12">
    <location>
        <begin position="160"/>
        <end position="169"/>
    </location>
</feature>
<dbReference type="EMBL" id="JANBUH010000201">
    <property type="protein sequence ID" value="KAJ2753327.1"/>
    <property type="molecule type" value="Genomic_DNA"/>
</dbReference>
<accession>A0A9W8H0U6</accession>
<dbReference type="InterPro" id="IPR035019">
    <property type="entry name" value="Spt6_SH2_N"/>
</dbReference>
<feature type="compositionally biased region" description="Basic and acidic residues" evidence="12">
    <location>
        <begin position="170"/>
        <end position="188"/>
    </location>
</feature>
<evidence type="ECO:0000256" key="5">
    <source>
        <dbReference type="ARBA" id="ARBA00022454"/>
    </source>
</evidence>
<evidence type="ECO:0000259" key="13">
    <source>
        <dbReference type="PROSITE" id="PS50001"/>
    </source>
</evidence>
<dbReference type="InterPro" id="IPR000980">
    <property type="entry name" value="SH2"/>
</dbReference>
<dbReference type="InterPro" id="IPR028088">
    <property type="entry name" value="Spt6_HTH_DNA-bd_dom"/>
</dbReference>
<dbReference type="InterPro" id="IPR037027">
    <property type="entry name" value="YqgF/RNaseH-like_dom_sf"/>
</dbReference>
<evidence type="ECO:0000256" key="11">
    <source>
        <dbReference type="PROSITE-ProRule" id="PRU00191"/>
    </source>
</evidence>
<dbReference type="Gene3D" id="2.40.50.140">
    <property type="entry name" value="Nucleic acid-binding proteins"/>
    <property type="match status" value="1"/>
</dbReference>
<comment type="function">
    <text evidence="10">Histone H3-H4 chaperone that plays a role in maintenance of chromatin structure during RNA polymerase II transcription elongation thereby repressing transcription initiation from cryptic promoters. Mediates the reassembly of nucleosomes onto the promoters of at least a selected set of genes during repression; the nucleosome reassembly is essential for transcriptional repression. Essential for viability.</text>
</comment>
<comment type="caution">
    <text evidence="15">The sequence shown here is derived from an EMBL/GenBank/DDBJ whole genome shotgun (WGS) entry which is preliminary data.</text>
</comment>
<keyword evidence="7" id="KW-0804">Transcription</keyword>
<dbReference type="GO" id="GO:0042393">
    <property type="term" value="F:histone binding"/>
    <property type="evidence" value="ECO:0007669"/>
    <property type="project" value="TreeGrafter"/>
</dbReference>
<dbReference type="InterPro" id="IPR032706">
    <property type="entry name" value="Spt6_HHH"/>
</dbReference>
<dbReference type="GO" id="GO:0003746">
    <property type="term" value="F:translation elongation factor activity"/>
    <property type="evidence" value="ECO:0007669"/>
    <property type="project" value="UniProtKB-KW"/>
</dbReference>
<dbReference type="SUPFAM" id="SSF53098">
    <property type="entry name" value="Ribonuclease H-like"/>
    <property type="match status" value="1"/>
</dbReference>
<dbReference type="CDD" id="cd00164">
    <property type="entry name" value="S1_like"/>
    <property type="match status" value="1"/>
</dbReference>
<evidence type="ECO:0000259" key="14">
    <source>
        <dbReference type="PROSITE" id="PS50126"/>
    </source>
</evidence>
<evidence type="ECO:0000313" key="15">
    <source>
        <dbReference type="EMBL" id="KAJ2753327.1"/>
    </source>
</evidence>
<dbReference type="GO" id="GO:0005694">
    <property type="term" value="C:chromosome"/>
    <property type="evidence" value="ECO:0007669"/>
    <property type="project" value="UniProtKB-SubCell"/>
</dbReference>
<dbReference type="SMART" id="SM00252">
    <property type="entry name" value="SH2"/>
    <property type="match status" value="1"/>
</dbReference>
<feature type="compositionally biased region" description="Acidic residues" evidence="12">
    <location>
        <begin position="64"/>
        <end position="75"/>
    </location>
</feature>
<dbReference type="InterPro" id="IPR023323">
    <property type="entry name" value="Tex-like_dom_sf"/>
</dbReference>
<dbReference type="InterPro" id="IPR036860">
    <property type="entry name" value="SH2_dom_sf"/>
</dbReference>
<feature type="non-terminal residue" evidence="15">
    <location>
        <position position="1536"/>
    </location>
</feature>
<dbReference type="PANTHER" id="PTHR10145:SF6">
    <property type="entry name" value="TRANSCRIPTION ELONGATION FACTOR SPT6"/>
    <property type="match status" value="1"/>
</dbReference>
<evidence type="ECO:0000256" key="4">
    <source>
        <dbReference type="ARBA" id="ARBA00020248"/>
    </source>
</evidence>
<dbReference type="Proteomes" id="UP001140011">
    <property type="component" value="Unassembled WGS sequence"/>
</dbReference>
<dbReference type="CDD" id="cd09918">
    <property type="entry name" value="SH2_Nterm_SPT6_like"/>
    <property type="match status" value="1"/>
</dbReference>
<dbReference type="GO" id="GO:0008023">
    <property type="term" value="C:transcription elongation factor complex"/>
    <property type="evidence" value="ECO:0007669"/>
    <property type="project" value="TreeGrafter"/>
</dbReference>
<evidence type="ECO:0000256" key="12">
    <source>
        <dbReference type="SAM" id="MobiDB-lite"/>
    </source>
</evidence>
<dbReference type="GO" id="GO:0034728">
    <property type="term" value="P:nucleosome organization"/>
    <property type="evidence" value="ECO:0007669"/>
    <property type="project" value="TreeGrafter"/>
</dbReference>
<dbReference type="GO" id="GO:0003677">
    <property type="term" value="F:DNA binding"/>
    <property type="evidence" value="ECO:0007669"/>
    <property type="project" value="InterPro"/>
</dbReference>
<dbReference type="InterPro" id="IPR010994">
    <property type="entry name" value="RuvA_2-like"/>
</dbReference>
<dbReference type="GO" id="GO:0031491">
    <property type="term" value="F:nucleosome binding"/>
    <property type="evidence" value="ECO:0007669"/>
    <property type="project" value="TreeGrafter"/>
</dbReference>
<evidence type="ECO:0000256" key="8">
    <source>
        <dbReference type="ARBA" id="ARBA00023242"/>
    </source>
</evidence>
<reference evidence="15" key="1">
    <citation type="submission" date="2022-07" db="EMBL/GenBank/DDBJ databases">
        <title>Phylogenomic reconstructions and comparative analyses of Kickxellomycotina fungi.</title>
        <authorList>
            <person name="Reynolds N.K."/>
            <person name="Stajich J.E."/>
            <person name="Barry K."/>
            <person name="Grigoriev I.V."/>
            <person name="Crous P."/>
            <person name="Smith M.E."/>
        </authorList>
    </citation>
    <scope>NUCLEOTIDE SEQUENCE</scope>
    <source>
        <strain evidence="15">BCRC 34297</strain>
    </source>
</reference>
<dbReference type="Pfam" id="PF14639">
    <property type="entry name" value="YqgF"/>
    <property type="match status" value="1"/>
</dbReference>
<organism evidence="15 16">
    <name type="scientific">Coemansia pectinata</name>
    <dbReference type="NCBI Taxonomy" id="1052879"/>
    <lineage>
        <taxon>Eukaryota</taxon>
        <taxon>Fungi</taxon>
        <taxon>Fungi incertae sedis</taxon>
        <taxon>Zoopagomycota</taxon>
        <taxon>Kickxellomycotina</taxon>
        <taxon>Kickxellomycetes</taxon>
        <taxon>Kickxellales</taxon>
        <taxon>Kickxellaceae</taxon>
        <taxon>Coemansia</taxon>
    </lineage>
</organism>
<dbReference type="SMART" id="SM00316">
    <property type="entry name" value="S1"/>
    <property type="match status" value="1"/>
</dbReference>
<evidence type="ECO:0000256" key="1">
    <source>
        <dbReference type="ARBA" id="ARBA00004123"/>
    </source>
</evidence>
<feature type="compositionally biased region" description="Acidic residues" evidence="12">
    <location>
        <begin position="135"/>
        <end position="149"/>
    </location>
</feature>
<evidence type="ECO:0000256" key="9">
    <source>
        <dbReference type="ARBA" id="ARBA00029871"/>
    </source>
</evidence>
<dbReference type="Gene3D" id="1.10.10.2740">
    <property type="entry name" value="Spt6, Death-like domain"/>
    <property type="match status" value="1"/>
</dbReference>
<feature type="region of interest" description="Disordered" evidence="12">
    <location>
        <begin position="1499"/>
        <end position="1536"/>
    </location>
</feature>
<dbReference type="InterPro" id="IPR012340">
    <property type="entry name" value="NA-bd_OB-fold"/>
</dbReference>
<feature type="region of interest" description="Disordered" evidence="12">
    <location>
        <begin position="1"/>
        <end position="234"/>
    </location>
</feature>
<protein>
    <recommendedName>
        <fullName evidence="4">Transcription elongation factor SPT6</fullName>
    </recommendedName>
    <alternativeName>
        <fullName evidence="9">Chromatin elongation factor SPT6</fullName>
    </alternativeName>
</protein>
<dbReference type="PROSITE" id="PS50001">
    <property type="entry name" value="SH2"/>
    <property type="match status" value="1"/>
</dbReference>
<feature type="compositionally biased region" description="Acidic residues" evidence="12">
    <location>
        <begin position="96"/>
        <end position="108"/>
    </location>
</feature>
<evidence type="ECO:0000256" key="7">
    <source>
        <dbReference type="ARBA" id="ARBA00023163"/>
    </source>
</evidence>
<dbReference type="Gene3D" id="3.30.505.10">
    <property type="entry name" value="SH2 domain"/>
    <property type="match status" value="2"/>
</dbReference>
<dbReference type="InterPro" id="IPR049540">
    <property type="entry name" value="Spt6-like_S1"/>
</dbReference>
<evidence type="ECO:0000256" key="6">
    <source>
        <dbReference type="ARBA" id="ARBA00022999"/>
    </source>
</evidence>